<dbReference type="eggNOG" id="KOG1399">
    <property type="taxonomic scope" value="Eukaryota"/>
</dbReference>
<sequence>MSAPQTIFKALQGTWTLRRSLSSAIPTFPSGTFTGTATLAPLASSPQTSLLYSESGELKTESGLVLRANKKYIYRYDDSEDKISAWFVKESHANKASGSNNTNTSSEPSVEPDYLFHDLVFSPDALSALSDATVADCRMTASGDHLCIKDNYAARYAFEFQAGQLKSWSLRYNVKGPSKDYISETRFER</sequence>
<comment type="caution">
    <text evidence="2">The sequence shown here is derived from an EMBL/GenBank/DDBJ whole genome shotgun (WGS) entry which is preliminary data.</text>
</comment>
<dbReference type="OMA" id="TKKYIWR"/>
<accession>S8A6H6</accession>
<gene>
    <name evidence="2" type="ORF">H072_7838</name>
</gene>
<protein>
    <recommendedName>
        <fullName evidence="1">DUF6314 domain-containing protein</fullName>
    </recommendedName>
</protein>
<dbReference type="Pfam" id="PF19834">
    <property type="entry name" value="DUF6314"/>
    <property type="match status" value="1"/>
</dbReference>
<reference evidence="3" key="2">
    <citation type="submission" date="2013-04" db="EMBL/GenBank/DDBJ databases">
        <title>Genomic mechanisms accounting for the adaptation to parasitism in nematode-trapping fungi.</title>
        <authorList>
            <person name="Ahren D.G."/>
        </authorList>
    </citation>
    <scope>NUCLEOTIDE SEQUENCE [LARGE SCALE GENOMIC DNA]</scope>
    <source>
        <strain evidence="3">CBS 200.50</strain>
    </source>
</reference>
<keyword evidence="3" id="KW-1185">Reference proteome</keyword>
<feature type="domain" description="DUF6314" evidence="1">
    <location>
        <begin position="11"/>
        <end position="189"/>
    </location>
</feature>
<reference evidence="2 3" key="1">
    <citation type="journal article" date="2013" name="PLoS Genet.">
        <title>Genomic mechanisms accounting for the adaptation to parasitism in nematode-trapping fungi.</title>
        <authorList>
            <person name="Meerupati T."/>
            <person name="Andersson K.M."/>
            <person name="Friman E."/>
            <person name="Kumar D."/>
            <person name="Tunlid A."/>
            <person name="Ahren D."/>
        </authorList>
    </citation>
    <scope>NUCLEOTIDE SEQUENCE [LARGE SCALE GENOMIC DNA]</scope>
    <source>
        <strain evidence="2 3">CBS 200.50</strain>
    </source>
</reference>
<organism evidence="2 3">
    <name type="scientific">Dactylellina haptotyla (strain CBS 200.50)</name>
    <name type="common">Nematode-trapping fungus</name>
    <name type="synonym">Monacrosporium haptotylum</name>
    <dbReference type="NCBI Taxonomy" id="1284197"/>
    <lineage>
        <taxon>Eukaryota</taxon>
        <taxon>Fungi</taxon>
        <taxon>Dikarya</taxon>
        <taxon>Ascomycota</taxon>
        <taxon>Pezizomycotina</taxon>
        <taxon>Orbiliomycetes</taxon>
        <taxon>Orbiliales</taxon>
        <taxon>Orbiliaceae</taxon>
        <taxon>Dactylellina</taxon>
    </lineage>
</organism>
<evidence type="ECO:0000259" key="1">
    <source>
        <dbReference type="Pfam" id="PF19834"/>
    </source>
</evidence>
<dbReference type="AlphaFoldDB" id="S8A6H6"/>
<proteinExistence type="predicted"/>
<name>S8A6H6_DACHA</name>
<dbReference type="InterPro" id="IPR045632">
    <property type="entry name" value="DUF6314"/>
</dbReference>
<evidence type="ECO:0000313" key="3">
    <source>
        <dbReference type="Proteomes" id="UP000015100"/>
    </source>
</evidence>
<dbReference type="Proteomes" id="UP000015100">
    <property type="component" value="Unassembled WGS sequence"/>
</dbReference>
<evidence type="ECO:0000313" key="2">
    <source>
        <dbReference type="EMBL" id="EPS38419.1"/>
    </source>
</evidence>
<dbReference type="EMBL" id="AQGS01000552">
    <property type="protein sequence ID" value="EPS38419.1"/>
    <property type="molecule type" value="Genomic_DNA"/>
</dbReference>
<dbReference type="STRING" id="1284197.S8A6H6"/>
<dbReference type="HOGENOM" id="CLU_093209_0_0_1"/>
<dbReference type="OrthoDB" id="66881at2759"/>